<gene>
    <name evidence="3" type="ORF">ACFQ3F_19110</name>
</gene>
<evidence type="ECO:0000256" key="1">
    <source>
        <dbReference type="ARBA" id="ARBA00023239"/>
    </source>
</evidence>
<protein>
    <submittedName>
        <fullName evidence="3">2-keto-4-pentenoate hydratase</fullName>
    </submittedName>
</protein>
<dbReference type="InterPro" id="IPR011234">
    <property type="entry name" value="Fumarylacetoacetase-like_C"/>
</dbReference>
<feature type="domain" description="Fumarylacetoacetase-like C-terminal" evidence="2">
    <location>
        <begin position="76"/>
        <end position="240"/>
    </location>
</feature>
<accession>A0ABW3W697</accession>
<dbReference type="RefSeq" id="WP_367921094.1">
    <property type="nucleotide sequence ID" value="NZ_BAABAC010000040.1"/>
</dbReference>
<dbReference type="Pfam" id="PF01557">
    <property type="entry name" value="FAA_hydrolase"/>
    <property type="match status" value="1"/>
</dbReference>
<dbReference type="InterPro" id="IPR050772">
    <property type="entry name" value="Hydratase-Decarb/MhpD_sf"/>
</dbReference>
<dbReference type="SUPFAM" id="SSF56529">
    <property type="entry name" value="FAH"/>
    <property type="match status" value="1"/>
</dbReference>
<keyword evidence="1" id="KW-0456">Lyase</keyword>
<dbReference type="InterPro" id="IPR036663">
    <property type="entry name" value="Fumarylacetoacetase_C_sf"/>
</dbReference>
<sequence length="246" mass="25779">MTDPDDVTDAAFRLVAAAKWGEPCDPVRDLIDEDDLVTAYAVQALVSRHRQENGHRVVGRKIGPSSCFGTLFDDMAYGDRQPIALGTLLQPRVEAEVGFVLGRDLAMERPTVSDVIRATEFVLPAIEVIDSRIFDWDTTVADTIADNACSGAYVLGSTPRALREVELVGAGLELESCGYGQLGNPVVAVTCLARTLAAAGTMLRAGDVVLSGAVGPVVPVRGPGSFHARIAGLGAVTATFVAGEAA</sequence>
<organism evidence="3 4">
    <name type="scientific">Nocardioides ginsengisoli</name>
    <dbReference type="NCBI Taxonomy" id="363868"/>
    <lineage>
        <taxon>Bacteria</taxon>
        <taxon>Bacillati</taxon>
        <taxon>Actinomycetota</taxon>
        <taxon>Actinomycetes</taxon>
        <taxon>Propionibacteriales</taxon>
        <taxon>Nocardioidaceae</taxon>
        <taxon>Nocardioides</taxon>
    </lineage>
</organism>
<name>A0ABW3W697_9ACTN</name>
<dbReference type="PANTHER" id="PTHR30143:SF0">
    <property type="entry name" value="2-KETO-4-PENTENOATE HYDRATASE"/>
    <property type="match status" value="1"/>
</dbReference>
<dbReference type="PANTHER" id="PTHR30143">
    <property type="entry name" value="ACID HYDRATASE"/>
    <property type="match status" value="1"/>
</dbReference>
<dbReference type="Proteomes" id="UP001597229">
    <property type="component" value="Unassembled WGS sequence"/>
</dbReference>
<comment type="caution">
    <text evidence="3">The sequence shown here is derived from an EMBL/GenBank/DDBJ whole genome shotgun (WGS) entry which is preliminary data.</text>
</comment>
<keyword evidence="4" id="KW-1185">Reference proteome</keyword>
<reference evidence="4" key="1">
    <citation type="journal article" date="2019" name="Int. J. Syst. Evol. Microbiol.">
        <title>The Global Catalogue of Microorganisms (GCM) 10K type strain sequencing project: providing services to taxonomists for standard genome sequencing and annotation.</title>
        <authorList>
            <consortium name="The Broad Institute Genomics Platform"/>
            <consortium name="The Broad Institute Genome Sequencing Center for Infectious Disease"/>
            <person name="Wu L."/>
            <person name="Ma J."/>
        </authorList>
    </citation>
    <scope>NUCLEOTIDE SEQUENCE [LARGE SCALE GENOMIC DNA]</scope>
    <source>
        <strain evidence="4">CCUG 52478</strain>
    </source>
</reference>
<proteinExistence type="predicted"/>
<evidence type="ECO:0000313" key="3">
    <source>
        <dbReference type="EMBL" id="MFD1249914.1"/>
    </source>
</evidence>
<dbReference type="Gene3D" id="3.90.850.10">
    <property type="entry name" value="Fumarylacetoacetase-like, C-terminal domain"/>
    <property type="match status" value="1"/>
</dbReference>
<evidence type="ECO:0000313" key="4">
    <source>
        <dbReference type="Proteomes" id="UP001597229"/>
    </source>
</evidence>
<evidence type="ECO:0000259" key="2">
    <source>
        <dbReference type="Pfam" id="PF01557"/>
    </source>
</evidence>
<dbReference type="EMBL" id="JBHTLX010000023">
    <property type="protein sequence ID" value="MFD1249914.1"/>
    <property type="molecule type" value="Genomic_DNA"/>
</dbReference>